<organism evidence="6 7">
    <name type="scientific">Daejeonella lutea</name>
    <dbReference type="NCBI Taxonomy" id="572036"/>
    <lineage>
        <taxon>Bacteria</taxon>
        <taxon>Pseudomonadati</taxon>
        <taxon>Bacteroidota</taxon>
        <taxon>Sphingobacteriia</taxon>
        <taxon>Sphingobacteriales</taxon>
        <taxon>Sphingobacteriaceae</taxon>
        <taxon>Daejeonella</taxon>
    </lineage>
</organism>
<dbReference type="AlphaFoldDB" id="A0A1T5F7G0"/>
<feature type="domain" description="Rhamnogalacturonase A/B/Epimerase-like pectate lyase" evidence="5">
    <location>
        <begin position="383"/>
        <end position="437"/>
    </location>
</feature>
<dbReference type="InterPro" id="IPR013658">
    <property type="entry name" value="SGL"/>
</dbReference>
<keyword evidence="7" id="KW-1185">Reference proteome</keyword>
<evidence type="ECO:0000313" key="7">
    <source>
        <dbReference type="Proteomes" id="UP000189981"/>
    </source>
</evidence>
<feature type="domain" description="SMP-30/Gluconolactonase/LRE-like region" evidence="4">
    <location>
        <begin position="877"/>
        <end position="990"/>
    </location>
</feature>
<proteinExistence type="predicted"/>
<dbReference type="GO" id="GO:0016787">
    <property type="term" value="F:hydrolase activity"/>
    <property type="evidence" value="ECO:0007669"/>
    <property type="project" value="UniProtKB-KW"/>
</dbReference>
<dbReference type="SUPFAM" id="SSF51126">
    <property type="entry name" value="Pectin lyase-like"/>
    <property type="match status" value="2"/>
</dbReference>
<sequence>MKKLLPIIYLVFINAVCFAQKALVNPAPSTSFYTVMPVDPEAAYFSAENFDIKADGRTDVSDELQKAINQVKTIYNFGIVFIPEGKYLISKTIYVPQAIRIIGYGSKRPEIILASNSPGFQTPDQADKGKAKYMFWFTSGIVQPGRPVSDAGAGTFYSAMSNIDLRISDGNPAAVALRTHYAQHSFIAHVDIHIGKGLAGMFDVGNEMEDVRFFGGDYGIYTTKPSPGWQFVMVDTYFEGQRKAAVKTQEAGLTIIRMKVKNTPTVIETNRDFYEKLFMEDSQLENISGPAIIISNEGNAYTQISLRNVDCKNVPVLAKLRNSGKEFKQSAAIYKVENYNYGLQMDDLGSKPVYQVREEIIALASIPAAVKKDIPALPDMSTWVNIRALGAKGDGTTDDTKIIQDAIDQNIAVYIPQGWYRVTQTIKLKPKSVLIGLNPISTQFIITDNELAFGSFGPPKSLLETAVGGSTVVSGIGLFTGTSNPRAVACKWMAGADSYMNDVKFVGGHGTMSRPQPISGGSGQGAQRNSSTVLPGKDSLWDTQYWSLWITNNGGGTFKNIWTANTYATSGIYVSDTSTPGRIYAMSVEHHVRNEVRLKNVSNWKVYALQLEEESRESSDCQPMELEGCSNMVFANLYMFRVIRIGTPYPYSIRASNNKNVEFLNVHNYSQIKYTTNLPLYDVNSKIQVRPWEFNRLFISGSIDPGTKAEMVGEVKELVKGFEFADGITSDSKGNIYFSESRMRRIYRWSPQSKSLSLIADFPWEPLSLGTDKNDNLLVVFKYVPRAGYLVDGKPESFPNPPDAAGTSFSGWGNSGFGTLVYSINPNRPEESIKLLDKVPVQDLPKIYKTLNPANRRRDSGDFNKVSTNHFTHYFMAPDGVTAIPVVYDLARSNSLVEGYPGKSLYATDEYLKRTVKFNVGSEGYLSDPKIFAEKGEFSSAVDKDGNVYVADGQIYVYNPQGIQIGEIEVPERPSTIVFGGNDHQTLYITGRNSLYSVRIK</sequence>
<name>A0A1T5F7G0_9SPHI</name>
<evidence type="ECO:0000259" key="5">
    <source>
        <dbReference type="Pfam" id="PF12708"/>
    </source>
</evidence>
<dbReference type="Gene3D" id="2.160.20.10">
    <property type="entry name" value="Single-stranded right-handed beta-helix, Pectin lyase-like"/>
    <property type="match status" value="2"/>
</dbReference>
<feature type="region of interest" description="Disordered" evidence="2">
    <location>
        <begin position="511"/>
        <end position="533"/>
    </location>
</feature>
<dbReference type="STRING" id="572036.SAMN05661099_3483"/>
<feature type="domain" description="Rhamnogalacturonase A/B/Epimerase-like pectate lyase" evidence="5">
    <location>
        <begin position="45"/>
        <end position="263"/>
    </location>
</feature>
<feature type="chain" id="PRO_5012911020" evidence="3">
    <location>
        <begin position="20"/>
        <end position="1001"/>
    </location>
</feature>
<feature type="signal peptide" evidence="3">
    <location>
        <begin position="1"/>
        <end position="19"/>
    </location>
</feature>
<evidence type="ECO:0000256" key="3">
    <source>
        <dbReference type="SAM" id="SignalP"/>
    </source>
</evidence>
<keyword evidence="3" id="KW-0732">Signal</keyword>
<accession>A0A1T5F7G0</accession>
<keyword evidence="1" id="KW-0378">Hydrolase</keyword>
<dbReference type="OrthoDB" id="241638at2"/>
<dbReference type="InterPro" id="IPR011050">
    <property type="entry name" value="Pectin_lyase_fold/virulence"/>
</dbReference>
<dbReference type="Pfam" id="PF12708">
    <property type="entry name" value="Pect-lyase_RHGA_epim"/>
    <property type="match status" value="2"/>
</dbReference>
<dbReference type="PANTHER" id="PTHR47572">
    <property type="entry name" value="LIPOPROTEIN-RELATED"/>
    <property type="match status" value="1"/>
</dbReference>
<dbReference type="Gene3D" id="2.120.10.30">
    <property type="entry name" value="TolB, C-terminal domain"/>
    <property type="match status" value="2"/>
</dbReference>
<evidence type="ECO:0000313" key="6">
    <source>
        <dbReference type="EMBL" id="SKB92105.1"/>
    </source>
</evidence>
<reference evidence="7" key="1">
    <citation type="submission" date="2017-02" db="EMBL/GenBank/DDBJ databases">
        <authorList>
            <person name="Varghese N."/>
            <person name="Submissions S."/>
        </authorList>
    </citation>
    <scope>NUCLEOTIDE SEQUENCE [LARGE SCALE GENOMIC DNA]</scope>
    <source>
        <strain evidence="7">DSM 22385</strain>
    </source>
</reference>
<dbReference type="RefSeq" id="WP_079703984.1">
    <property type="nucleotide sequence ID" value="NZ_FUYR01000006.1"/>
</dbReference>
<protein>
    <submittedName>
        <fullName evidence="6">Sugar lactone lactonase YvrE</fullName>
    </submittedName>
</protein>
<dbReference type="EMBL" id="FUYR01000006">
    <property type="protein sequence ID" value="SKB92105.1"/>
    <property type="molecule type" value="Genomic_DNA"/>
</dbReference>
<dbReference type="InterPro" id="IPR051262">
    <property type="entry name" value="SMP-30/CGR1_Lactonase"/>
</dbReference>
<dbReference type="InterPro" id="IPR024535">
    <property type="entry name" value="RHGA/B-epi-like_pectate_lyase"/>
</dbReference>
<evidence type="ECO:0000256" key="2">
    <source>
        <dbReference type="SAM" id="MobiDB-lite"/>
    </source>
</evidence>
<dbReference type="SUPFAM" id="SSF63829">
    <property type="entry name" value="Calcium-dependent phosphotriesterase"/>
    <property type="match status" value="1"/>
</dbReference>
<gene>
    <name evidence="6" type="ORF">SAMN05661099_3483</name>
</gene>
<evidence type="ECO:0000256" key="1">
    <source>
        <dbReference type="ARBA" id="ARBA00022801"/>
    </source>
</evidence>
<dbReference type="PANTHER" id="PTHR47572:SF4">
    <property type="entry name" value="LACTONASE DRP35"/>
    <property type="match status" value="1"/>
</dbReference>
<dbReference type="Pfam" id="PF08450">
    <property type="entry name" value="SGL"/>
    <property type="match status" value="1"/>
</dbReference>
<dbReference type="Proteomes" id="UP000189981">
    <property type="component" value="Unassembled WGS sequence"/>
</dbReference>
<dbReference type="InterPro" id="IPR011042">
    <property type="entry name" value="6-blade_b-propeller_TolB-like"/>
</dbReference>
<evidence type="ECO:0000259" key="4">
    <source>
        <dbReference type="Pfam" id="PF08450"/>
    </source>
</evidence>
<dbReference type="InterPro" id="IPR012334">
    <property type="entry name" value="Pectin_lyas_fold"/>
</dbReference>